<dbReference type="AlphaFoldDB" id="A0A8H3F543"/>
<sequence length="238" mass="25382">MTTPRAIAAFTPAESPYVTDGSGDEEEADGIDDVFCVIVLAGCCKDKLMLGSKADAPSQLLRGIAGTAFGSMALTVLDRFENERLDCEAESPISETVILELVELLRGETEAFSEATTEPWESLGEAGRGVIEVLEVGVLTAAVTVGVAASTGAGAVGAPAETGILPTFALISLERASRPVRRAVTYQGSFLHREAKKVPMQEMAETVLWVELKRSSNPPIDTFSRDRFHHRNSGLHCS</sequence>
<dbReference type="EMBL" id="CAJPDS010000017">
    <property type="protein sequence ID" value="CAF9916172.1"/>
    <property type="molecule type" value="Genomic_DNA"/>
</dbReference>
<evidence type="ECO:0000313" key="1">
    <source>
        <dbReference type="EMBL" id="CAF9916172.1"/>
    </source>
</evidence>
<proteinExistence type="predicted"/>
<name>A0A8H3F543_9LECA</name>
<accession>A0A8H3F543</accession>
<comment type="caution">
    <text evidence="1">The sequence shown here is derived from an EMBL/GenBank/DDBJ whole genome shotgun (WGS) entry which is preliminary data.</text>
</comment>
<protein>
    <submittedName>
        <fullName evidence="1">Uncharacterized protein</fullName>
    </submittedName>
</protein>
<keyword evidence="2" id="KW-1185">Reference proteome</keyword>
<dbReference type="Proteomes" id="UP000664521">
    <property type="component" value="Unassembled WGS sequence"/>
</dbReference>
<organism evidence="1 2">
    <name type="scientific">Heterodermia speciosa</name>
    <dbReference type="NCBI Taxonomy" id="116794"/>
    <lineage>
        <taxon>Eukaryota</taxon>
        <taxon>Fungi</taxon>
        <taxon>Dikarya</taxon>
        <taxon>Ascomycota</taxon>
        <taxon>Pezizomycotina</taxon>
        <taxon>Lecanoromycetes</taxon>
        <taxon>OSLEUM clade</taxon>
        <taxon>Lecanoromycetidae</taxon>
        <taxon>Caliciales</taxon>
        <taxon>Physciaceae</taxon>
        <taxon>Heterodermia</taxon>
    </lineage>
</organism>
<gene>
    <name evidence="1" type="ORF">HETSPECPRED_002783</name>
</gene>
<reference evidence="1" key="1">
    <citation type="submission" date="2021-03" db="EMBL/GenBank/DDBJ databases">
        <authorList>
            <person name="Tagirdzhanova G."/>
        </authorList>
    </citation>
    <scope>NUCLEOTIDE SEQUENCE</scope>
</reference>
<evidence type="ECO:0000313" key="2">
    <source>
        <dbReference type="Proteomes" id="UP000664521"/>
    </source>
</evidence>